<dbReference type="Pfam" id="PF04338">
    <property type="entry name" value="DUF481"/>
    <property type="match status" value="1"/>
</dbReference>
<dbReference type="OrthoDB" id="7341471at2"/>
<reference evidence="3" key="1">
    <citation type="submission" date="2017-02" db="EMBL/GenBank/DDBJ databases">
        <authorList>
            <person name="Varghese N."/>
            <person name="Submissions S."/>
        </authorList>
    </citation>
    <scope>NUCLEOTIDE SEQUENCE [LARGE SCALE GENOMIC DNA]</scope>
    <source>
        <strain evidence="3">UM2</strain>
    </source>
</reference>
<dbReference type="STRING" id="439228.SAMN06295920_102317"/>
<protein>
    <submittedName>
        <fullName evidence="2">Putative salt-induced outer membrane protein</fullName>
    </submittedName>
</protein>
<dbReference type="EMBL" id="FUYM01000002">
    <property type="protein sequence ID" value="SKB39986.1"/>
    <property type="molecule type" value="Genomic_DNA"/>
</dbReference>
<organism evidence="2 3">
    <name type="scientific">Rhizorhabdus histidinilytica</name>
    <dbReference type="NCBI Taxonomy" id="439228"/>
    <lineage>
        <taxon>Bacteria</taxon>
        <taxon>Pseudomonadati</taxon>
        <taxon>Pseudomonadota</taxon>
        <taxon>Alphaproteobacteria</taxon>
        <taxon>Sphingomonadales</taxon>
        <taxon>Sphingomonadaceae</taxon>
        <taxon>Rhizorhabdus</taxon>
    </lineage>
</organism>
<keyword evidence="1" id="KW-0732">Signal</keyword>
<sequence>MKRILWATVILSAGSPAAAAPLPDPVRAMIETALATDEPQTIAAVIAVAKRANPDSVAEIEAMTADHERDLAAKARAKADAERERLASAGVFSLWTGQVELGGSWSTGNSRTLGLYGGAKLKRSGLDWQHDLSLRVDYQETDGQTTTERAVAAWQPRYKISPSYYAYGLTQYEHDRFLGYQHRLTAGAGLGVVAVNNSRLRLEFDAGPAVRYTSFYDGAPDEQRLAGRGGLNMKWTPWPRLTLAQELAVYVEKENTTAASTTSIETLLFGPLKGRLSYAVQYERDAPPDQKRTDTVSRASLVYSF</sequence>
<dbReference type="Proteomes" id="UP000189818">
    <property type="component" value="Unassembled WGS sequence"/>
</dbReference>
<dbReference type="AlphaFoldDB" id="A0A1T5AYE1"/>
<name>A0A1T5AYE1_9SPHN</name>
<dbReference type="InterPro" id="IPR007433">
    <property type="entry name" value="DUF481"/>
</dbReference>
<proteinExistence type="predicted"/>
<keyword evidence="3" id="KW-1185">Reference proteome</keyword>
<feature type="signal peptide" evidence="1">
    <location>
        <begin position="1"/>
        <end position="19"/>
    </location>
</feature>
<evidence type="ECO:0000313" key="2">
    <source>
        <dbReference type="EMBL" id="SKB39986.1"/>
    </source>
</evidence>
<gene>
    <name evidence="2" type="ORF">SAMN06295920_102317</name>
</gene>
<evidence type="ECO:0000313" key="3">
    <source>
        <dbReference type="Proteomes" id="UP000189818"/>
    </source>
</evidence>
<evidence type="ECO:0000256" key="1">
    <source>
        <dbReference type="SAM" id="SignalP"/>
    </source>
</evidence>
<feature type="chain" id="PRO_5012752645" evidence="1">
    <location>
        <begin position="20"/>
        <end position="305"/>
    </location>
</feature>
<accession>A0A1T5AYE1</accession>
<dbReference type="RefSeq" id="WP_079647069.1">
    <property type="nucleotide sequence ID" value="NZ_FUYM01000002.1"/>
</dbReference>